<evidence type="ECO:0000256" key="3">
    <source>
        <dbReference type="ARBA" id="ARBA00022723"/>
    </source>
</evidence>
<dbReference type="InterPro" id="IPR034603">
    <property type="entry name" value="Dipeptide_epimerase"/>
</dbReference>
<evidence type="ECO:0000313" key="8">
    <source>
        <dbReference type="Proteomes" id="UP001567572"/>
    </source>
</evidence>
<dbReference type="AlphaFoldDB" id="A0ABD5M2G3"/>
<evidence type="ECO:0000259" key="6">
    <source>
        <dbReference type="SMART" id="SM00922"/>
    </source>
</evidence>
<evidence type="ECO:0000256" key="5">
    <source>
        <dbReference type="ARBA" id="ARBA00023235"/>
    </source>
</evidence>
<evidence type="ECO:0000313" key="7">
    <source>
        <dbReference type="EMBL" id="MEZ3163017.1"/>
    </source>
</evidence>
<keyword evidence="4" id="KW-0460">Magnesium</keyword>
<sequence>MSLDAEFERSSLPLENAFTISRGTQTTAENVIVRVTDDAGMTGVGGAAPSTHYGETADTVAAVLPDLLDAVERVGDPHAVHEIEAELRGVVNGNPAARCAVSIAVHDLAAKRLGVPLHRLWGLDPSDAPKTSFTIGLDETDRVREKAADAVAAGHDVLKIKLGTDRDRELIDAVREAAPDARLRVDANEAWTPKEAVAKSAWLADCDVEFVEQPVSADDPEGLRYVYERAELPIAADESCVTAADLPAIADRCDIANLKLMKAGSLSEARRVIAAARAHGLEVMCGCMIESNASIAAAAQLAPLLDYADLDGSLLLAKDPYEGVELADGEIRLTEQDRAGTGARPASE</sequence>
<feature type="domain" description="Mandelate racemase/muconate lactonizing enzyme C-terminal" evidence="6">
    <location>
        <begin position="140"/>
        <end position="233"/>
    </location>
</feature>
<dbReference type="SFLD" id="SFLDF00010">
    <property type="entry name" value="dipeptide_epimerase"/>
    <property type="match status" value="1"/>
</dbReference>
<comment type="similarity">
    <text evidence="2">Belongs to the mandelate racemase/muconate lactonizing enzyme family.</text>
</comment>
<keyword evidence="8" id="KW-1185">Reference proteome</keyword>
<proteinExistence type="inferred from homology"/>
<evidence type="ECO:0000256" key="2">
    <source>
        <dbReference type="ARBA" id="ARBA00008031"/>
    </source>
</evidence>
<name>A0ABD5M2G3_9EURY</name>
<dbReference type="InterPro" id="IPR018110">
    <property type="entry name" value="Mandel_Rmase/mucon_lact_enz_CS"/>
</dbReference>
<protein>
    <submittedName>
        <fullName evidence="7">Dipeptide epimerase</fullName>
    </submittedName>
</protein>
<dbReference type="Gene3D" id="3.20.20.120">
    <property type="entry name" value="Enolase-like C-terminal domain"/>
    <property type="match status" value="1"/>
</dbReference>
<keyword evidence="3" id="KW-0479">Metal-binding</keyword>
<dbReference type="InterPro" id="IPR029065">
    <property type="entry name" value="Enolase_C-like"/>
</dbReference>
<keyword evidence="5" id="KW-0413">Isomerase</keyword>
<accession>A0ABD5M2G3</accession>
<evidence type="ECO:0000256" key="1">
    <source>
        <dbReference type="ARBA" id="ARBA00001946"/>
    </source>
</evidence>
<dbReference type="SFLD" id="SFLDF00009">
    <property type="entry name" value="o-succinylbenzoate_synthase"/>
    <property type="match status" value="1"/>
</dbReference>
<gene>
    <name evidence="7" type="ORF">ABNG04_03835</name>
</gene>
<dbReference type="InterPro" id="IPR013341">
    <property type="entry name" value="Mandelate_racemase_N_dom"/>
</dbReference>
<dbReference type="Pfam" id="PF02746">
    <property type="entry name" value="MR_MLE_N"/>
    <property type="match status" value="1"/>
</dbReference>
<evidence type="ECO:0000256" key="4">
    <source>
        <dbReference type="ARBA" id="ARBA00022842"/>
    </source>
</evidence>
<dbReference type="InterPro" id="IPR036849">
    <property type="entry name" value="Enolase-like_C_sf"/>
</dbReference>
<dbReference type="SFLD" id="SFLDG00180">
    <property type="entry name" value="muconate_cycloisomerase"/>
    <property type="match status" value="2"/>
</dbReference>
<dbReference type="CDD" id="cd03319">
    <property type="entry name" value="L-Ala-DL-Glu_epimerase"/>
    <property type="match status" value="1"/>
</dbReference>
<comment type="caution">
    <text evidence="7">The sequence shown here is derived from an EMBL/GenBank/DDBJ whole genome shotgun (WGS) entry which is preliminary data.</text>
</comment>
<dbReference type="InterPro" id="IPR029017">
    <property type="entry name" value="Enolase-like_N"/>
</dbReference>
<dbReference type="RefSeq" id="WP_371160184.1">
    <property type="nucleotide sequence ID" value="NZ_JBEDNX010000001.1"/>
</dbReference>
<dbReference type="Gene3D" id="3.30.390.10">
    <property type="entry name" value="Enolase-like, N-terminal domain"/>
    <property type="match status" value="1"/>
</dbReference>
<dbReference type="Proteomes" id="UP001567572">
    <property type="component" value="Unassembled WGS sequence"/>
</dbReference>
<dbReference type="Pfam" id="PF13378">
    <property type="entry name" value="MR_MLE_C"/>
    <property type="match status" value="1"/>
</dbReference>
<dbReference type="GO" id="GO:0046872">
    <property type="term" value="F:metal ion binding"/>
    <property type="evidence" value="ECO:0007669"/>
    <property type="project" value="UniProtKB-KW"/>
</dbReference>
<organism evidence="7 8">
    <name type="scientific">Halorubrum miltondacostae</name>
    <dbReference type="NCBI Taxonomy" id="3076378"/>
    <lineage>
        <taxon>Archaea</taxon>
        <taxon>Methanobacteriati</taxon>
        <taxon>Methanobacteriota</taxon>
        <taxon>Stenosarchaea group</taxon>
        <taxon>Halobacteria</taxon>
        <taxon>Halobacteriales</taxon>
        <taxon>Haloferacaceae</taxon>
        <taxon>Halorubrum</taxon>
    </lineage>
</organism>
<dbReference type="SMART" id="SM00922">
    <property type="entry name" value="MR_MLE"/>
    <property type="match status" value="1"/>
</dbReference>
<reference evidence="7 8" key="1">
    <citation type="submission" date="2024-06" db="EMBL/GenBank/DDBJ databases">
        <title>Halorubrum miltondacostae sp. nov., a potential PHA producer isolated from an inland solar saltern in Rio Maior, Portugal.</title>
        <authorList>
            <person name="Albuquerque L."/>
            <person name="Viver T."/>
            <person name="Barroso C."/>
            <person name="Claudino R."/>
            <person name="Galvan M."/>
            <person name="Simoes G."/>
            <person name="Lobo Da Cunha A."/>
            <person name="Egas C."/>
        </authorList>
    </citation>
    <scope>NUCLEOTIDE SEQUENCE [LARGE SCALE GENOMIC DNA]</scope>
    <source>
        <strain evidence="7 8">RMP-11</strain>
    </source>
</reference>
<dbReference type="GO" id="GO:0016854">
    <property type="term" value="F:racemase and epimerase activity"/>
    <property type="evidence" value="ECO:0007669"/>
    <property type="project" value="UniProtKB-ARBA"/>
</dbReference>
<comment type="cofactor">
    <cofactor evidence="1">
        <name>Mg(2+)</name>
        <dbReference type="ChEBI" id="CHEBI:18420"/>
    </cofactor>
</comment>
<dbReference type="SUPFAM" id="SSF51604">
    <property type="entry name" value="Enolase C-terminal domain-like"/>
    <property type="match status" value="1"/>
</dbReference>
<dbReference type="SFLD" id="SFLDS00001">
    <property type="entry name" value="Enolase"/>
    <property type="match status" value="2"/>
</dbReference>
<dbReference type="InterPro" id="IPR013342">
    <property type="entry name" value="Mandelate_racemase_C"/>
</dbReference>
<dbReference type="PANTHER" id="PTHR48073:SF2">
    <property type="entry name" value="O-SUCCINYLBENZOATE SYNTHASE"/>
    <property type="match status" value="1"/>
</dbReference>
<dbReference type="PROSITE" id="PS00909">
    <property type="entry name" value="MR_MLE_2"/>
    <property type="match status" value="1"/>
</dbReference>
<dbReference type="SUPFAM" id="SSF54826">
    <property type="entry name" value="Enolase N-terminal domain-like"/>
    <property type="match status" value="1"/>
</dbReference>
<dbReference type="PANTHER" id="PTHR48073">
    <property type="entry name" value="O-SUCCINYLBENZOATE SYNTHASE-RELATED"/>
    <property type="match status" value="1"/>
</dbReference>
<dbReference type="EMBL" id="JBEDNY010000001">
    <property type="protein sequence ID" value="MEZ3163017.1"/>
    <property type="molecule type" value="Genomic_DNA"/>
</dbReference>